<dbReference type="SUPFAM" id="SSF158472">
    <property type="entry name" value="HAMP domain-like"/>
    <property type="match status" value="1"/>
</dbReference>
<dbReference type="InterPro" id="IPR003594">
    <property type="entry name" value="HATPase_dom"/>
</dbReference>
<dbReference type="Pfam" id="PF02743">
    <property type="entry name" value="dCache_1"/>
    <property type="match status" value="1"/>
</dbReference>
<dbReference type="EMBL" id="JACJVO010000001">
    <property type="protein sequence ID" value="MBB6729447.1"/>
    <property type="molecule type" value="Genomic_DNA"/>
</dbReference>
<dbReference type="RefSeq" id="WP_185127113.1">
    <property type="nucleotide sequence ID" value="NZ_JACJVO010000001.1"/>
</dbReference>
<dbReference type="Pfam" id="PF02518">
    <property type="entry name" value="HATPase_c"/>
    <property type="match status" value="1"/>
</dbReference>
<keyword evidence="7 10" id="KW-1133">Transmembrane helix</keyword>
<dbReference type="PANTHER" id="PTHR34220">
    <property type="entry name" value="SENSOR HISTIDINE KINASE YPDA"/>
    <property type="match status" value="1"/>
</dbReference>
<dbReference type="CDD" id="cd12912">
    <property type="entry name" value="PDC2_MCP_like"/>
    <property type="match status" value="1"/>
</dbReference>
<dbReference type="GO" id="GO:0005886">
    <property type="term" value="C:plasma membrane"/>
    <property type="evidence" value="ECO:0007669"/>
    <property type="project" value="UniProtKB-SubCell"/>
</dbReference>
<reference evidence="12 13" key="1">
    <citation type="submission" date="2020-08" db="EMBL/GenBank/DDBJ databases">
        <title>Cohnella phylogeny.</title>
        <authorList>
            <person name="Dunlap C."/>
        </authorList>
    </citation>
    <scope>NUCLEOTIDE SEQUENCE [LARGE SCALE GENOMIC DNA]</scope>
    <source>
        <strain evidence="12 13">CBP 2801</strain>
    </source>
</reference>
<proteinExistence type="predicted"/>
<evidence type="ECO:0000256" key="2">
    <source>
        <dbReference type="ARBA" id="ARBA00022475"/>
    </source>
</evidence>
<evidence type="ECO:0000256" key="5">
    <source>
        <dbReference type="ARBA" id="ARBA00022692"/>
    </source>
</evidence>
<dbReference type="InterPro" id="IPR033479">
    <property type="entry name" value="dCache_1"/>
</dbReference>
<dbReference type="GO" id="GO:0000155">
    <property type="term" value="F:phosphorelay sensor kinase activity"/>
    <property type="evidence" value="ECO:0007669"/>
    <property type="project" value="InterPro"/>
</dbReference>
<keyword evidence="2" id="KW-1003">Cell membrane</keyword>
<evidence type="ECO:0000256" key="4">
    <source>
        <dbReference type="ARBA" id="ARBA00022679"/>
    </source>
</evidence>
<comment type="subcellular location">
    <subcellularLocation>
        <location evidence="1">Cell membrane</location>
        <topology evidence="1">Multi-pass membrane protein</topology>
    </subcellularLocation>
</comment>
<dbReference type="InterPro" id="IPR003660">
    <property type="entry name" value="HAMP_dom"/>
</dbReference>
<evidence type="ECO:0000256" key="3">
    <source>
        <dbReference type="ARBA" id="ARBA00022553"/>
    </source>
</evidence>
<evidence type="ECO:0000256" key="6">
    <source>
        <dbReference type="ARBA" id="ARBA00022777"/>
    </source>
</evidence>
<sequence>MKRATLYQKLIFYFFIVILLSLTSVGIFSYTITSRELDAVTENQMSQIVGNSVHHTDLYLKSYERAMTSMLSNVNVKRFLDTRVYRTQYEYYEFRELINDETVGQMFISNPEIAAVYVIGFNGNALYYYNNIVGEDFEQDGVERQLDYFREHTSKEGSLSILNHSVLSGQENKMLTLVRQIRGLSSTRMEGFIGIEFRSADLSALWKGIDLGKEGYFFIMDEEGTIVYDSNQNRVGSSISPALARKIDTAGDSKFEYKAGGVNRIYMVREAEYPNWKLVVSQSRSVLRKPIDDIRLTTIVVGLFTMAIGLWLAYRFGKSITGPIQVLKNGMRQTEKGNWAMIPLPDHRDEIVELMIRYNLMVNRLSELVDQVYLAELEKQESELERQKAEFQSLQLQINPHFLYNTLETIVCYAAIQDSEEIAEIVQSMAYMLRYSVQTNIEETKVVNELKHVLYYMVILRHRIGREFEIDVAMKSEYLLDRMVRLTLQPLVENVFQHAFRDGVEDDHRIRIDAGKKEGVFWVSVEDNGAGMDEFKLAELRRKLDGNQLADRIDHAGGPKGGIGILNVHRRIQLAFGKQYGLRIESKPEQGTRIVMIMPAMEPFPEDERKEGISDAQMPFERFVG</sequence>
<keyword evidence="13" id="KW-1185">Reference proteome</keyword>
<evidence type="ECO:0000256" key="8">
    <source>
        <dbReference type="ARBA" id="ARBA00023136"/>
    </source>
</evidence>
<feature type="domain" description="HAMP" evidence="11">
    <location>
        <begin position="318"/>
        <end position="370"/>
    </location>
</feature>
<accession>A0A7X0SGB4</accession>
<dbReference type="InterPro" id="IPR010559">
    <property type="entry name" value="Sig_transdc_His_kin_internal"/>
</dbReference>
<feature type="coiled-coil region" evidence="9">
    <location>
        <begin position="370"/>
        <end position="397"/>
    </location>
</feature>
<evidence type="ECO:0000256" key="10">
    <source>
        <dbReference type="SAM" id="Phobius"/>
    </source>
</evidence>
<feature type="transmembrane region" description="Helical" evidence="10">
    <location>
        <begin position="294"/>
        <end position="314"/>
    </location>
</feature>
<name>A0A7X0SGB4_9BACL</name>
<dbReference type="SUPFAM" id="SSF55874">
    <property type="entry name" value="ATPase domain of HSP90 chaperone/DNA topoisomerase II/histidine kinase"/>
    <property type="match status" value="1"/>
</dbReference>
<evidence type="ECO:0000256" key="1">
    <source>
        <dbReference type="ARBA" id="ARBA00004651"/>
    </source>
</evidence>
<dbReference type="InterPro" id="IPR036890">
    <property type="entry name" value="HATPase_C_sf"/>
</dbReference>
<organism evidence="12 13">
    <name type="scientific">Cohnella zeiphila</name>
    <dbReference type="NCBI Taxonomy" id="2761120"/>
    <lineage>
        <taxon>Bacteria</taxon>
        <taxon>Bacillati</taxon>
        <taxon>Bacillota</taxon>
        <taxon>Bacilli</taxon>
        <taxon>Bacillales</taxon>
        <taxon>Paenibacillaceae</taxon>
        <taxon>Cohnella</taxon>
    </lineage>
</organism>
<dbReference type="Gene3D" id="6.10.340.10">
    <property type="match status" value="1"/>
</dbReference>
<keyword evidence="5 10" id="KW-0812">Transmembrane</keyword>
<keyword evidence="8 10" id="KW-0472">Membrane</keyword>
<evidence type="ECO:0000313" key="13">
    <source>
        <dbReference type="Proteomes" id="UP000564644"/>
    </source>
</evidence>
<dbReference type="InterPro" id="IPR050640">
    <property type="entry name" value="Bact_2-comp_sensor_kinase"/>
</dbReference>
<evidence type="ECO:0000256" key="7">
    <source>
        <dbReference type="ARBA" id="ARBA00022989"/>
    </source>
</evidence>
<keyword evidence="4" id="KW-0808">Transferase</keyword>
<dbReference type="Pfam" id="PF06580">
    <property type="entry name" value="His_kinase"/>
    <property type="match status" value="1"/>
</dbReference>
<keyword evidence="9" id="KW-0175">Coiled coil</keyword>
<evidence type="ECO:0000313" key="12">
    <source>
        <dbReference type="EMBL" id="MBB6729447.1"/>
    </source>
</evidence>
<gene>
    <name evidence="12" type="ORF">H7C18_00870</name>
</gene>
<protein>
    <submittedName>
        <fullName evidence="12">Histidine kinase</fullName>
    </submittedName>
</protein>
<dbReference type="Gene3D" id="3.30.450.20">
    <property type="entry name" value="PAS domain"/>
    <property type="match status" value="1"/>
</dbReference>
<keyword evidence="3" id="KW-0597">Phosphoprotein</keyword>
<evidence type="ECO:0000259" key="11">
    <source>
        <dbReference type="PROSITE" id="PS50885"/>
    </source>
</evidence>
<keyword evidence="6 12" id="KW-0418">Kinase</keyword>
<dbReference type="Proteomes" id="UP000564644">
    <property type="component" value="Unassembled WGS sequence"/>
</dbReference>
<evidence type="ECO:0000256" key="9">
    <source>
        <dbReference type="SAM" id="Coils"/>
    </source>
</evidence>
<dbReference type="AlphaFoldDB" id="A0A7X0SGB4"/>
<comment type="caution">
    <text evidence="12">The sequence shown here is derived from an EMBL/GenBank/DDBJ whole genome shotgun (WGS) entry which is preliminary data.</text>
</comment>
<feature type="transmembrane region" description="Helical" evidence="10">
    <location>
        <begin position="12"/>
        <end position="32"/>
    </location>
</feature>
<dbReference type="PANTHER" id="PTHR34220:SF7">
    <property type="entry name" value="SENSOR HISTIDINE KINASE YPDA"/>
    <property type="match status" value="1"/>
</dbReference>
<dbReference type="Gene3D" id="3.30.565.10">
    <property type="entry name" value="Histidine kinase-like ATPase, C-terminal domain"/>
    <property type="match status" value="1"/>
</dbReference>
<dbReference type="PROSITE" id="PS50885">
    <property type="entry name" value="HAMP"/>
    <property type="match status" value="1"/>
</dbReference>